<evidence type="ECO:0000256" key="3">
    <source>
        <dbReference type="ARBA" id="ARBA00010617"/>
    </source>
</evidence>
<dbReference type="GO" id="GO:0044550">
    <property type="term" value="P:secondary metabolite biosynthetic process"/>
    <property type="evidence" value="ECO:0007669"/>
    <property type="project" value="UniProtKB-ARBA"/>
</dbReference>
<comment type="caution">
    <text evidence="12">The sequence shown here is derived from an EMBL/GenBank/DDBJ whole genome shotgun (WGS) entry which is preliminary data.</text>
</comment>
<dbReference type="InterPro" id="IPR052306">
    <property type="entry name" value="CYP450_71D"/>
</dbReference>
<dbReference type="PANTHER" id="PTHR47953:SF19">
    <property type="entry name" value="OS06G0641600 PROTEIN"/>
    <property type="match status" value="1"/>
</dbReference>
<evidence type="ECO:0000256" key="9">
    <source>
        <dbReference type="ARBA" id="ARBA00023004"/>
    </source>
</evidence>
<evidence type="ECO:0000256" key="10">
    <source>
        <dbReference type="ARBA" id="ARBA00023033"/>
    </source>
</evidence>
<evidence type="ECO:0000313" key="12">
    <source>
        <dbReference type="EMBL" id="KAF6155474.1"/>
    </source>
</evidence>
<name>A0A7J7MKZ4_9MAGN</name>
<dbReference type="PANTHER" id="PTHR47953">
    <property type="entry name" value="OS08G0105600 PROTEIN"/>
    <property type="match status" value="1"/>
</dbReference>
<keyword evidence="4" id="KW-0349">Heme</keyword>
<evidence type="ECO:0000256" key="8">
    <source>
        <dbReference type="ARBA" id="ARBA00023002"/>
    </source>
</evidence>
<evidence type="ECO:0000256" key="1">
    <source>
        <dbReference type="ARBA" id="ARBA00001971"/>
    </source>
</evidence>
<evidence type="ECO:0000256" key="11">
    <source>
        <dbReference type="ARBA" id="ARBA00023136"/>
    </source>
</evidence>
<comment type="similarity">
    <text evidence="3">Belongs to the cytochrome P450 family.</text>
</comment>
<comment type="subcellular location">
    <subcellularLocation>
        <location evidence="2">Membrane</location>
        <topology evidence="2">Single-pass membrane protein</topology>
    </subcellularLocation>
</comment>
<evidence type="ECO:0000256" key="4">
    <source>
        <dbReference type="ARBA" id="ARBA00022617"/>
    </source>
</evidence>
<dbReference type="GO" id="GO:0020037">
    <property type="term" value="F:heme binding"/>
    <property type="evidence" value="ECO:0007669"/>
    <property type="project" value="InterPro"/>
</dbReference>
<keyword evidence="5" id="KW-0812">Transmembrane</keyword>
<keyword evidence="9" id="KW-0408">Iron</keyword>
<dbReference type="GO" id="GO:0004497">
    <property type="term" value="F:monooxygenase activity"/>
    <property type="evidence" value="ECO:0007669"/>
    <property type="project" value="UniProtKB-KW"/>
</dbReference>
<dbReference type="Proteomes" id="UP000541444">
    <property type="component" value="Unassembled WGS sequence"/>
</dbReference>
<comment type="cofactor">
    <cofactor evidence="1">
        <name>heme</name>
        <dbReference type="ChEBI" id="CHEBI:30413"/>
    </cofactor>
</comment>
<dbReference type="InterPro" id="IPR036396">
    <property type="entry name" value="Cyt_P450_sf"/>
</dbReference>
<sequence>MGRDPGHWGESEQFKPELFNGIDVDCKGVNFKFIPIGAGRRICPITFGIANVELPLARLLYHFNWKLPNVVNLEELDMTDTFDRTMRRRDDLYLVPTLCNYLYVKKDD</sequence>
<keyword evidence="10" id="KW-0503">Monooxygenase</keyword>
<evidence type="ECO:0000256" key="6">
    <source>
        <dbReference type="ARBA" id="ARBA00022723"/>
    </source>
</evidence>
<dbReference type="AlphaFoldDB" id="A0A7J7MKZ4"/>
<evidence type="ECO:0000256" key="2">
    <source>
        <dbReference type="ARBA" id="ARBA00004167"/>
    </source>
</evidence>
<evidence type="ECO:0008006" key="14">
    <source>
        <dbReference type="Google" id="ProtNLM"/>
    </source>
</evidence>
<dbReference type="GO" id="GO:0016705">
    <property type="term" value="F:oxidoreductase activity, acting on paired donors, with incorporation or reduction of molecular oxygen"/>
    <property type="evidence" value="ECO:0007669"/>
    <property type="project" value="InterPro"/>
</dbReference>
<evidence type="ECO:0000256" key="7">
    <source>
        <dbReference type="ARBA" id="ARBA00022989"/>
    </source>
</evidence>
<proteinExistence type="inferred from homology"/>
<dbReference type="Gene3D" id="1.10.630.10">
    <property type="entry name" value="Cytochrome P450"/>
    <property type="match status" value="1"/>
</dbReference>
<organism evidence="12 13">
    <name type="scientific">Kingdonia uniflora</name>
    <dbReference type="NCBI Taxonomy" id="39325"/>
    <lineage>
        <taxon>Eukaryota</taxon>
        <taxon>Viridiplantae</taxon>
        <taxon>Streptophyta</taxon>
        <taxon>Embryophyta</taxon>
        <taxon>Tracheophyta</taxon>
        <taxon>Spermatophyta</taxon>
        <taxon>Magnoliopsida</taxon>
        <taxon>Ranunculales</taxon>
        <taxon>Circaeasteraceae</taxon>
        <taxon>Kingdonia</taxon>
    </lineage>
</organism>
<dbReference type="InterPro" id="IPR001128">
    <property type="entry name" value="Cyt_P450"/>
</dbReference>
<dbReference type="EMBL" id="JACGCM010001428">
    <property type="protein sequence ID" value="KAF6155474.1"/>
    <property type="molecule type" value="Genomic_DNA"/>
</dbReference>
<keyword evidence="7" id="KW-1133">Transmembrane helix</keyword>
<reference evidence="12 13" key="1">
    <citation type="journal article" date="2020" name="IScience">
        <title>Genome Sequencing of the Endangered Kingdonia uniflora (Circaeasteraceae, Ranunculales) Reveals Potential Mechanisms of Evolutionary Specialization.</title>
        <authorList>
            <person name="Sun Y."/>
            <person name="Deng T."/>
            <person name="Zhang A."/>
            <person name="Moore M.J."/>
            <person name="Landis J.B."/>
            <person name="Lin N."/>
            <person name="Zhang H."/>
            <person name="Zhang X."/>
            <person name="Huang J."/>
            <person name="Zhang X."/>
            <person name="Sun H."/>
            <person name="Wang H."/>
        </authorList>
    </citation>
    <scope>NUCLEOTIDE SEQUENCE [LARGE SCALE GENOMIC DNA]</scope>
    <source>
        <strain evidence="12">TB1705</strain>
        <tissue evidence="12">Leaf</tissue>
    </source>
</reference>
<evidence type="ECO:0000256" key="5">
    <source>
        <dbReference type="ARBA" id="ARBA00022692"/>
    </source>
</evidence>
<keyword evidence="6" id="KW-0479">Metal-binding</keyword>
<keyword evidence="11" id="KW-0472">Membrane</keyword>
<keyword evidence="8" id="KW-0560">Oxidoreductase</keyword>
<dbReference type="OrthoDB" id="1055148at2759"/>
<dbReference type="Pfam" id="PF00067">
    <property type="entry name" value="p450"/>
    <property type="match status" value="1"/>
</dbReference>
<dbReference type="GO" id="GO:0016020">
    <property type="term" value="C:membrane"/>
    <property type="evidence" value="ECO:0007669"/>
    <property type="project" value="UniProtKB-SubCell"/>
</dbReference>
<accession>A0A7J7MKZ4</accession>
<evidence type="ECO:0000313" key="13">
    <source>
        <dbReference type="Proteomes" id="UP000541444"/>
    </source>
</evidence>
<dbReference type="SUPFAM" id="SSF48264">
    <property type="entry name" value="Cytochrome P450"/>
    <property type="match status" value="1"/>
</dbReference>
<keyword evidence="13" id="KW-1185">Reference proteome</keyword>
<protein>
    <recommendedName>
        <fullName evidence="14">Cytochrome P450</fullName>
    </recommendedName>
</protein>
<dbReference type="GO" id="GO:0005506">
    <property type="term" value="F:iron ion binding"/>
    <property type="evidence" value="ECO:0007669"/>
    <property type="project" value="InterPro"/>
</dbReference>
<gene>
    <name evidence="12" type="ORF">GIB67_020000</name>
</gene>